<dbReference type="Gene3D" id="1.20.245.10">
    <property type="entry name" value="Lipoxygenase-1, Domain 5"/>
    <property type="match status" value="1"/>
</dbReference>
<evidence type="ECO:0008006" key="11">
    <source>
        <dbReference type="Google" id="ProtNLM"/>
    </source>
</evidence>
<keyword evidence="10" id="KW-1185">Reference proteome</keyword>
<dbReference type="EMBL" id="AMQN01000955">
    <property type="status" value="NOT_ANNOTATED_CDS"/>
    <property type="molecule type" value="Genomic_DNA"/>
</dbReference>
<proteinExistence type="predicted"/>
<dbReference type="InterPro" id="IPR036392">
    <property type="entry name" value="PLAT/LH2_dom_sf"/>
</dbReference>
<dbReference type="PROSITE" id="PS50095">
    <property type="entry name" value="PLAT"/>
    <property type="match status" value="1"/>
</dbReference>
<evidence type="ECO:0000313" key="9">
    <source>
        <dbReference type="EnsemblMetazoa" id="CapteP152413"/>
    </source>
</evidence>
<keyword evidence="4" id="KW-0443">Lipid metabolism</keyword>
<reference evidence="8 10" key="2">
    <citation type="journal article" date="2013" name="Nature">
        <title>Insights into bilaterian evolution from three spiralian genomes.</title>
        <authorList>
            <person name="Simakov O."/>
            <person name="Marletaz F."/>
            <person name="Cho S.J."/>
            <person name="Edsinger-Gonzales E."/>
            <person name="Havlak P."/>
            <person name="Hellsten U."/>
            <person name="Kuo D.H."/>
            <person name="Larsson T."/>
            <person name="Lv J."/>
            <person name="Arendt D."/>
            <person name="Savage R."/>
            <person name="Osoegawa K."/>
            <person name="de Jong P."/>
            <person name="Grimwood J."/>
            <person name="Chapman J.A."/>
            <person name="Shapiro H."/>
            <person name="Aerts A."/>
            <person name="Otillar R.P."/>
            <person name="Terry A.Y."/>
            <person name="Boore J.L."/>
            <person name="Grigoriev I.V."/>
            <person name="Lindberg D.R."/>
            <person name="Seaver E.C."/>
            <person name="Weisblat D.A."/>
            <person name="Putnam N.H."/>
            <person name="Rokhsar D.S."/>
        </authorList>
    </citation>
    <scope>NUCLEOTIDE SEQUENCE</scope>
    <source>
        <strain evidence="8 10">I ESC-2004</strain>
    </source>
</reference>
<dbReference type="InterPro" id="IPR036226">
    <property type="entry name" value="LipOase_C_sf"/>
</dbReference>
<evidence type="ECO:0000259" key="6">
    <source>
        <dbReference type="PROSITE" id="PS50095"/>
    </source>
</evidence>
<dbReference type="InterPro" id="IPR001024">
    <property type="entry name" value="PLAT/LH2_dom"/>
</dbReference>
<dbReference type="EnsemblMetazoa" id="CapteT152413">
    <property type="protein sequence ID" value="CapteP152413"/>
    <property type="gene ID" value="CapteG152413"/>
</dbReference>
<feature type="domain" description="Lipoxygenase" evidence="7">
    <location>
        <begin position="556"/>
        <end position="1021"/>
    </location>
</feature>
<evidence type="ECO:0000256" key="2">
    <source>
        <dbReference type="ARBA" id="ARBA00022964"/>
    </source>
</evidence>
<comment type="caution">
    <text evidence="5">Lacks conserved residue(s) required for the propagation of feature annotation.</text>
</comment>
<dbReference type="GO" id="GO:0034440">
    <property type="term" value="P:lipid oxidation"/>
    <property type="evidence" value="ECO:0007669"/>
    <property type="project" value="InterPro"/>
</dbReference>
<dbReference type="PANTHER" id="PTHR11771">
    <property type="entry name" value="LIPOXYGENASE"/>
    <property type="match status" value="1"/>
</dbReference>
<dbReference type="SUPFAM" id="SSF48484">
    <property type="entry name" value="Lipoxigenase"/>
    <property type="match status" value="1"/>
</dbReference>
<dbReference type="Pfam" id="PF01477">
    <property type="entry name" value="PLAT"/>
    <property type="match status" value="1"/>
</dbReference>
<dbReference type="Gene3D" id="2.40.180.10">
    <property type="entry name" value="Catalase core domain"/>
    <property type="match status" value="1"/>
</dbReference>
<dbReference type="Pfam" id="PF00305">
    <property type="entry name" value="Lipoxygenase"/>
    <property type="match status" value="1"/>
</dbReference>
<dbReference type="GO" id="GO:0046872">
    <property type="term" value="F:metal ion binding"/>
    <property type="evidence" value="ECO:0007669"/>
    <property type="project" value="UniProtKB-KW"/>
</dbReference>
<dbReference type="STRING" id="283909.R7UU77"/>
<dbReference type="Gene3D" id="3.10.450.60">
    <property type="match status" value="1"/>
</dbReference>
<evidence type="ECO:0000256" key="5">
    <source>
        <dbReference type="PROSITE-ProRule" id="PRU00152"/>
    </source>
</evidence>
<dbReference type="SUPFAM" id="SSF56634">
    <property type="entry name" value="Heme-dependent catalase-like"/>
    <property type="match status" value="1"/>
</dbReference>
<reference evidence="9" key="3">
    <citation type="submission" date="2015-06" db="UniProtKB">
        <authorList>
            <consortium name="EnsemblMetazoa"/>
        </authorList>
    </citation>
    <scope>IDENTIFICATION</scope>
</reference>
<evidence type="ECO:0000256" key="1">
    <source>
        <dbReference type="ARBA" id="ARBA00022723"/>
    </source>
</evidence>
<evidence type="ECO:0000313" key="8">
    <source>
        <dbReference type="EMBL" id="ELU10044.1"/>
    </source>
</evidence>
<dbReference type="OrthoDB" id="6051199at2759"/>
<dbReference type="Proteomes" id="UP000014760">
    <property type="component" value="Unassembled WGS sequence"/>
</dbReference>
<evidence type="ECO:0000259" key="7">
    <source>
        <dbReference type="PROSITE" id="PS51393"/>
    </source>
</evidence>
<dbReference type="GO" id="GO:0016702">
    <property type="term" value="F:oxidoreductase activity, acting on single donors with incorporation of molecular oxygen, incorporation of two atoms of oxygen"/>
    <property type="evidence" value="ECO:0007669"/>
    <property type="project" value="InterPro"/>
</dbReference>
<dbReference type="SUPFAM" id="SSF49723">
    <property type="entry name" value="Lipase/lipooxygenase domain (PLAT/LH2 domain)"/>
    <property type="match status" value="1"/>
</dbReference>
<reference evidence="10" key="1">
    <citation type="submission" date="2012-12" db="EMBL/GenBank/DDBJ databases">
        <authorList>
            <person name="Hellsten U."/>
            <person name="Grimwood J."/>
            <person name="Chapman J.A."/>
            <person name="Shapiro H."/>
            <person name="Aerts A."/>
            <person name="Otillar R.P."/>
            <person name="Terry A.Y."/>
            <person name="Boore J.L."/>
            <person name="Simakov O."/>
            <person name="Marletaz F."/>
            <person name="Cho S.-J."/>
            <person name="Edsinger-Gonzales E."/>
            <person name="Havlak P."/>
            <person name="Kuo D.-H."/>
            <person name="Larsson T."/>
            <person name="Lv J."/>
            <person name="Arendt D."/>
            <person name="Savage R."/>
            <person name="Osoegawa K."/>
            <person name="de Jong P."/>
            <person name="Lindberg D.R."/>
            <person name="Seaver E.C."/>
            <person name="Weisblat D.A."/>
            <person name="Putnam N.H."/>
            <person name="Grigoriev I.V."/>
            <person name="Rokhsar D.S."/>
        </authorList>
    </citation>
    <scope>NUCLEOTIDE SEQUENCE</scope>
    <source>
        <strain evidence="10">I ESC-2004</strain>
    </source>
</reference>
<dbReference type="HOGENOM" id="CLU_007064_0_0_1"/>
<sequence>MYFTKGSIKSLFEKKTKASGLRATHHAGVGALGYAVIDNDPRIPKNDFFAPGRVFEIRARHSNFPNADNDAKMGNRSLSLKFADHETESPLDFILQTGYISPFFNAESIEAFHSALQKGNEAVKGYFTSLPVYLEASLEGLRYLPDSYYHQFYHSQMVYDFKSSDDVRRVARFRVVPADGSKESGRLSPEEQREVWLLDRMEQDQPSDYLREEFKKRINQTSALDYSLQMQIHEFKEGDTNIWYNASLPWDSETHPWIPLATIVLETLLPEDVVEVTRFNVGHTPKQVLDFPEATSNADFNTVPNIRKEVYELASKLRPREPREPARDESVEYLIHTVTGTHPNAGNMEQHSNVYVSIIGSEGRTPFMKLTRKFKGDFDKGNTTTFGIISKRVGELRCAKVFKERKGSKSDWFLEYMVISTPYNNKCHTLPCYRWFNEKVPIICLRDGTGVLDHMEPDHYMRLMRTQEITLRQMVFQWRDQSLDPDFEGLPGYLAAGDDVHALPNDMWTPEMKKLDTEWQKHLAGKNSRMFPQRNFADSIAKKDEKYHNMEYIIRHWRDDAEFARQMVNGLNPMKITALTSMPATFPLKEHAVKGLLEPGRTLQQELQAGRLFLISYPELEEFVNNEIETEGNKIPMTERRKYLCAPMLILYLKGGTEITPLAIQLTQTPEDPSHPLIYTPNDNNGEYSDWMVAKMWVRVADSNLHQVSVHLLGTHLMIEPIAIATVRQLPSVHPVFKLLVPFLKKIVAINTIYRKWVMPKDGAISEVLALCSHGEEGHLDLMKKQVNRSKFSLLNVPNNFSARGVLDESCLPGFYYRDDVLKLWAAIQDYVTEILALYYEEDEDVEKDDELASMIDDLRTNGFNNKVELPGQFVTLEELVNFCTIVIFRCTGQHAAVSRGMLDIYGYCPNAPPCMMKPFPTYKRPSGWTEVEMKELLPPIEMMERYIGMVMLLFGGYDDPEVSVGKVVEQLFTEEAAMVAIKHFQDKLAKISKEIHVRNENIDCPYTYLLPENIPSFIDI</sequence>
<feature type="domain" description="PLAT" evidence="6">
    <location>
        <begin position="331"/>
        <end position="450"/>
    </location>
</feature>
<name>R7UU77_CAPTE</name>
<protein>
    <recommendedName>
        <fullName evidence="11">Lipoxygenase domain-containing protein</fullName>
    </recommendedName>
</protein>
<organism evidence="8">
    <name type="scientific">Capitella teleta</name>
    <name type="common">Polychaete worm</name>
    <dbReference type="NCBI Taxonomy" id="283909"/>
    <lineage>
        <taxon>Eukaryota</taxon>
        <taxon>Metazoa</taxon>
        <taxon>Spiralia</taxon>
        <taxon>Lophotrochozoa</taxon>
        <taxon>Annelida</taxon>
        <taxon>Polychaeta</taxon>
        <taxon>Sedentaria</taxon>
        <taxon>Scolecida</taxon>
        <taxon>Capitellidae</taxon>
        <taxon>Capitella</taxon>
    </lineage>
</organism>
<dbReference type="OMA" id="MMFNAND"/>
<keyword evidence="2" id="KW-0223">Dioxygenase</keyword>
<evidence type="ECO:0000256" key="3">
    <source>
        <dbReference type="ARBA" id="ARBA00023002"/>
    </source>
</evidence>
<evidence type="ECO:0000256" key="4">
    <source>
        <dbReference type="ARBA" id="ARBA00023098"/>
    </source>
</evidence>
<keyword evidence="1" id="KW-0479">Metal-binding</keyword>
<accession>R7UU77</accession>
<dbReference type="InterPro" id="IPR020835">
    <property type="entry name" value="Catalase_sf"/>
</dbReference>
<dbReference type="PRINTS" id="PR00087">
    <property type="entry name" value="LIPOXYGENASE"/>
</dbReference>
<dbReference type="InterPro" id="IPR013819">
    <property type="entry name" value="LipOase_C"/>
</dbReference>
<dbReference type="AlphaFoldDB" id="R7UU77"/>
<gene>
    <name evidence="8" type="ORF">CAPTEDRAFT_152413</name>
</gene>
<dbReference type="InterPro" id="IPR000907">
    <property type="entry name" value="LipOase"/>
</dbReference>
<dbReference type="EMBL" id="KB297742">
    <property type="protein sequence ID" value="ELU10044.1"/>
    <property type="molecule type" value="Genomic_DNA"/>
</dbReference>
<evidence type="ECO:0000313" key="10">
    <source>
        <dbReference type="Proteomes" id="UP000014760"/>
    </source>
</evidence>
<dbReference type="GO" id="GO:0020037">
    <property type="term" value="F:heme binding"/>
    <property type="evidence" value="ECO:0007669"/>
    <property type="project" value="InterPro"/>
</dbReference>
<keyword evidence="3" id="KW-0560">Oxidoreductase</keyword>
<dbReference type="PROSITE" id="PS51393">
    <property type="entry name" value="LIPOXYGENASE_3"/>
    <property type="match status" value="1"/>
</dbReference>